<sequence length="188" mass="20032">MSLNKAVLSPAHTPIPLQDEMHLREVEGAEFVITLPDASSKELKGKGKVFLTDLRLILVADKDKDGRTDNGFETLAVSHASILAVKSESPRIPVFGNGPRILLEIKPSPGGGLPEGTTRVEIRKGDKDAIASFASAIDKTRERTVNKSRALAEDDQDLPEYGGPGPSSSSTTYVTADVPSDAPPGYEP</sequence>
<dbReference type="AlphaFoldDB" id="A0A4Q9M8X3"/>
<gene>
    <name evidence="3" type="ORF">BD310DRAFT_964999</name>
    <name evidence="2" type="ORF">BD311DRAFT_770947</name>
</gene>
<dbReference type="Proteomes" id="UP000292082">
    <property type="component" value="Unassembled WGS sequence"/>
</dbReference>
<evidence type="ECO:0000313" key="2">
    <source>
        <dbReference type="EMBL" id="TBU22131.1"/>
    </source>
</evidence>
<dbReference type="Proteomes" id="UP000292957">
    <property type="component" value="Unassembled WGS sequence"/>
</dbReference>
<dbReference type="EMBL" id="ML143556">
    <property type="protein sequence ID" value="TBU22131.1"/>
    <property type="molecule type" value="Genomic_DNA"/>
</dbReference>
<organism evidence="2">
    <name type="scientific">Dichomitus squalens</name>
    <dbReference type="NCBI Taxonomy" id="114155"/>
    <lineage>
        <taxon>Eukaryota</taxon>
        <taxon>Fungi</taxon>
        <taxon>Dikarya</taxon>
        <taxon>Basidiomycota</taxon>
        <taxon>Agaricomycotina</taxon>
        <taxon>Agaricomycetes</taxon>
        <taxon>Polyporales</taxon>
        <taxon>Polyporaceae</taxon>
        <taxon>Dichomitus</taxon>
    </lineage>
</organism>
<dbReference type="STRING" id="114155.A0A4Q9M8X3"/>
<feature type="region of interest" description="Disordered" evidence="1">
    <location>
        <begin position="142"/>
        <end position="188"/>
    </location>
</feature>
<evidence type="ECO:0000313" key="3">
    <source>
        <dbReference type="EMBL" id="TBU63320.1"/>
    </source>
</evidence>
<dbReference type="OMA" id="QFNEGGI"/>
<name>A0A4Q9M8X3_9APHY</name>
<accession>A0A4Q9M8X3</accession>
<dbReference type="OrthoDB" id="1259151at2759"/>
<protein>
    <submittedName>
        <fullName evidence="2">Uncharacterized protein</fullName>
    </submittedName>
</protein>
<evidence type="ECO:0000256" key="1">
    <source>
        <dbReference type="SAM" id="MobiDB-lite"/>
    </source>
</evidence>
<dbReference type="EMBL" id="ML145090">
    <property type="protein sequence ID" value="TBU63320.1"/>
    <property type="molecule type" value="Genomic_DNA"/>
</dbReference>
<keyword evidence="4" id="KW-1185">Reference proteome</keyword>
<dbReference type="SUPFAM" id="SSF50729">
    <property type="entry name" value="PH domain-like"/>
    <property type="match status" value="1"/>
</dbReference>
<evidence type="ECO:0000313" key="4">
    <source>
        <dbReference type="Proteomes" id="UP000292082"/>
    </source>
</evidence>
<reference evidence="2 4" key="1">
    <citation type="submission" date="2019-01" db="EMBL/GenBank/DDBJ databases">
        <title>Draft genome sequences of three monokaryotic isolates of the white-rot basidiomycete fungus Dichomitus squalens.</title>
        <authorList>
            <consortium name="DOE Joint Genome Institute"/>
            <person name="Lopez S.C."/>
            <person name="Andreopoulos B."/>
            <person name="Pangilinan J."/>
            <person name="Lipzen A."/>
            <person name="Riley R."/>
            <person name="Ahrendt S."/>
            <person name="Ng V."/>
            <person name="Barry K."/>
            <person name="Daum C."/>
            <person name="Grigoriev I.V."/>
            <person name="Hilden K.S."/>
            <person name="Makela M.R."/>
            <person name="de Vries R.P."/>
        </authorList>
    </citation>
    <scope>NUCLEOTIDE SEQUENCE [LARGE SCALE GENOMIC DNA]</scope>
    <source>
        <strain evidence="3 4">CBS 464.89</strain>
        <strain evidence="2">OM18370.1</strain>
    </source>
</reference>
<proteinExistence type="predicted"/>